<dbReference type="InterPro" id="IPR032010">
    <property type="entry name" value="APD1-4_M"/>
</dbReference>
<gene>
    <name evidence="8" type="primary">LOC107795099</name>
</gene>
<keyword evidence="2 4" id="KW-0863">Zinc-finger</keyword>
<dbReference type="SMART" id="SM00184">
    <property type="entry name" value="RING"/>
    <property type="match status" value="1"/>
</dbReference>
<dbReference type="PaxDb" id="4097-A0A1S4A9A9"/>
<dbReference type="GeneID" id="107795099"/>
<name>A0A1S4A9A9_TOBAC</name>
<dbReference type="GO" id="GO:0043066">
    <property type="term" value="P:negative regulation of apoptotic process"/>
    <property type="evidence" value="ECO:0000318"/>
    <property type="project" value="GO_Central"/>
</dbReference>
<dbReference type="SMR" id="A0A1S4A9A9"/>
<dbReference type="PANTHER" id="PTHR46858">
    <property type="entry name" value="OS05G0521000 PROTEIN"/>
    <property type="match status" value="1"/>
</dbReference>
<dbReference type="KEGG" id="nta:107795099"/>
<dbReference type="GO" id="GO:0008270">
    <property type="term" value="F:zinc ion binding"/>
    <property type="evidence" value="ECO:0007669"/>
    <property type="project" value="UniProtKB-KW"/>
</dbReference>
<organism evidence="7 8">
    <name type="scientific">Nicotiana tabacum</name>
    <name type="common">Common tobacco</name>
    <dbReference type="NCBI Taxonomy" id="4097"/>
    <lineage>
        <taxon>Eukaryota</taxon>
        <taxon>Viridiplantae</taxon>
        <taxon>Streptophyta</taxon>
        <taxon>Embryophyta</taxon>
        <taxon>Tracheophyta</taxon>
        <taxon>Spermatophyta</taxon>
        <taxon>Magnoliopsida</taxon>
        <taxon>eudicotyledons</taxon>
        <taxon>Gunneridae</taxon>
        <taxon>Pentapetalae</taxon>
        <taxon>asterids</taxon>
        <taxon>lamiids</taxon>
        <taxon>Solanales</taxon>
        <taxon>Solanaceae</taxon>
        <taxon>Nicotianoideae</taxon>
        <taxon>Nicotianeae</taxon>
        <taxon>Nicotiana</taxon>
    </lineage>
</organism>
<evidence type="ECO:0000259" key="6">
    <source>
        <dbReference type="PROSITE" id="PS50089"/>
    </source>
</evidence>
<evidence type="ECO:0000256" key="5">
    <source>
        <dbReference type="SAM" id="Phobius"/>
    </source>
</evidence>
<protein>
    <submittedName>
        <fullName evidence="8">E3 ubiquitin-protein ligase APD2-like isoform X1</fullName>
    </submittedName>
    <submittedName>
        <fullName evidence="8">Uncharacterized protein isoform X1</fullName>
    </submittedName>
</protein>
<dbReference type="GO" id="GO:0045931">
    <property type="term" value="P:positive regulation of mitotic cell cycle"/>
    <property type="evidence" value="ECO:0000318"/>
    <property type="project" value="GO_Central"/>
</dbReference>
<proteinExistence type="predicted"/>
<dbReference type="Pfam" id="PF13920">
    <property type="entry name" value="zf-C3HC4_3"/>
    <property type="match status" value="1"/>
</dbReference>
<reference evidence="8" key="2">
    <citation type="submission" date="2025-08" db="UniProtKB">
        <authorList>
            <consortium name="RefSeq"/>
        </authorList>
    </citation>
    <scope>IDENTIFICATION</scope>
    <source>
        <tissue evidence="8">Leaf</tissue>
    </source>
</reference>
<dbReference type="GO" id="GO:0006511">
    <property type="term" value="P:ubiquitin-dependent protein catabolic process"/>
    <property type="evidence" value="ECO:0000318"/>
    <property type="project" value="GO_Central"/>
</dbReference>
<evidence type="ECO:0000313" key="7">
    <source>
        <dbReference type="Proteomes" id="UP000790787"/>
    </source>
</evidence>
<dbReference type="RefSeq" id="XP_016473166.1">
    <property type="nucleotide sequence ID" value="XM_016617680.2"/>
</dbReference>
<evidence type="ECO:0000256" key="4">
    <source>
        <dbReference type="PROSITE-ProRule" id="PRU00175"/>
    </source>
</evidence>
<keyword evidence="7" id="KW-1185">Reference proteome</keyword>
<dbReference type="Pfam" id="PF16041">
    <property type="entry name" value="APD1-4_M"/>
    <property type="match status" value="1"/>
</dbReference>
<dbReference type="AlphaFoldDB" id="A0A1S4A9A9"/>
<dbReference type="Pfam" id="PF16040">
    <property type="entry name" value="APD1-4_N"/>
    <property type="match status" value="1"/>
</dbReference>
<dbReference type="Gene3D" id="3.30.40.10">
    <property type="entry name" value="Zinc/RING finger domain, C3HC4 (zinc finger)"/>
    <property type="match status" value="1"/>
</dbReference>
<keyword evidence="5" id="KW-1133">Transmembrane helix</keyword>
<dbReference type="InterPro" id="IPR032008">
    <property type="entry name" value="APD1-4_N"/>
</dbReference>
<dbReference type="OrthoDB" id="1292552at2759"/>
<keyword evidence="5" id="KW-0812">Transmembrane</keyword>
<evidence type="ECO:0000256" key="1">
    <source>
        <dbReference type="ARBA" id="ARBA00022723"/>
    </source>
</evidence>
<keyword evidence="3" id="KW-0862">Zinc</keyword>
<dbReference type="GO" id="GO:0061630">
    <property type="term" value="F:ubiquitin protein ligase activity"/>
    <property type="evidence" value="ECO:0000318"/>
    <property type="project" value="GO_Central"/>
</dbReference>
<dbReference type="SUPFAM" id="SSF57850">
    <property type="entry name" value="RING/U-box"/>
    <property type="match status" value="1"/>
</dbReference>
<dbReference type="PROSITE" id="PS50089">
    <property type="entry name" value="ZF_RING_2"/>
    <property type="match status" value="1"/>
</dbReference>
<keyword evidence="1" id="KW-0479">Metal-binding</keyword>
<feature type="transmembrane region" description="Helical" evidence="5">
    <location>
        <begin position="236"/>
        <end position="258"/>
    </location>
</feature>
<dbReference type="Proteomes" id="UP000790787">
    <property type="component" value="Chromosome 20"/>
</dbReference>
<dbReference type="InterPro" id="IPR001841">
    <property type="entry name" value="Znf_RING"/>
</dbReference>
<accession>A0A1S4A9A9</accession>
<keyword evidence="5" id="KW-0472">Membrane</keyword>
<sequence length="371" mass="41441">MWQEKLTRLLALLPICICVLFSIRYGLYGDCHMVLGPNTSRLLRVSSLFVKQVEVRDDDKTGVSIYGFSEKPELSVEAKWSSSRFVVVGSYSGKGFSLWLNKGSRIGIKWQAQSSILSQLEVSLIKGDRMHEQVLSTNSARFDVSNGTTYGIEATYRIEEDDRYNIGITNQNSKGVILLMNVNISSTMYNIKKAKSICSTKNEPCRLDLSYPSTQYVVLATPDTQDLSGMSVAISYIARLVTYVGILGIAVIIICFILKSLGACDNESYVEETPVTREITETDPMLPHKELGSIYGTCEEESNSGKSSSSEDLYDGRICVICYDNTRNCFFVPCGHCATCQECAQRIMDVESRVCPVCRRPIYKVRKLIIP</sequence>
<reference evidence="7" key="1">
    <citation type="journal article" date="2014" name="Nat. Commun.">
        <title>The tobacco genome sequence and its comparison with those of tomato and potato.</title>
        <authorList>
            <person name="Sierro N."/>
            <person name="Battey J.N."/>
            <person name="Ouadi S."/>
            <person name="Bakaher N."/>
            <person name="Bovet L."/>
            <person name="Willig A."/>
            <person name="Goepfert S."/>
            <person name="Peitsch M.C."/>
            <person name="Ivanov N.V."/>
        </authorList>
    </citation>
    <scope>NUCLEOTIDE SEQUENCE [LARGE SCALE GENOMIC DNA]</scope>
</reference>
<evidence type="ECO:0000256" key="2">
    <source>
        <dbReference type="ARBA" id="ARBA00022771"/>
    </source>
</evidence>
<feature type="domain" description="RING-type" evidence="6">
    <location>
        <begin position="319"/>
        <end position="359"/>
    </location>
</feature>
<evidence type="ECO:0000313" key="8">
    <source>
        <dbReference type="RefSeq" id="XP_016473166.1"/>
    </source>
</evidence>
<dbReference type="InterPro" id="IPR013083">
    <property type="entry name" value="Znf_RING/FYVE/PHD"/>
</dbReference>
<dbReference type="STRING" id="4097.A0A1S4A9A9"/>
<dbReference type="RefSeq" id="XP_016473166.1">
    <property type="nucleotide sequence ID" value="XM_016617680.1"/>
</dbReference>
<evidence type="ECO:0000256" key="3">
    <source>
        <dbReference type="ARBA" id="ARBA00022833"/>
    </source>
</evidence>
<dbReference type="PANTHER" id="PTHR46858:SF6">
    <property type="entry name" value="LIGASE, PUTATIVE-RELATED"/>
    <property type="match status" value="1"/>
</dbReference>